<dbReference type="Pfam" id="PF17899">
    <property type="entry name" value="Peptidase_M61_N"/>
    <property type="match status" value="1"/>
</dbReference>
<protein>
    <submittedName>
        <fullName evidence="4">Putative metalloprotease with PDZ domain</fullName>
    </submittedName>
</protein>
<gene>
    <name evidence="4" type="ORF">BCL90_2267</name>
</gene>
<keyword evidence="4" id="KW-0482">Metalloprotease</keyword>
<organism evidence="4 5">
    <name type="scientific">Pedobacter alluvionis</name>
    <dbReference type="NCBI Taxonomy" id="475253"/>
    <lineage>
        <taxon>Bacteria</taxon>
        <taxon>Pseudomonadati</taxon>
        <taxon>Bacteroidota</taxon>
        <taxon>Sphingobacteriia</taxon>
        <taxon>Sphingobacteriales</taxon>
        <taxon>Sphingobacteriaceae</taxon>
        <taxon>Pedobacter</taxon>
    </lineage>
</organism>
<feature type="signal peptide" evidence="1">
    <location>
        <begin position="1"/>
        <end position="29"/>
    </location>
</feature>
<evidence type="ECO:0000259" key="2">
    <source>
        <dbReference type="Pfam" id="PF05299"/>
    </source>
</evidence>
<feature type="domain" description="Peptidase M61 N-terminal" evidence="3">
    <location>
        <begin position="35"/>
        <end position="200"/>
    </location>
</feature>
<keyword evidence="4" id="KW-0378">Hydrolase</keyword>
<dbReference type="InterPro" id="IPR027268">
    <property type="entry name" value="Peptidase_M4/M1_CTD_sf"/>
</dbReference>
<dbReference type="SUPFAM" id="SSF55486">
    <property type="entry name" value="Metalloproteases ('zincins'), catalytic domain"/>
    <property type="match status" value="1"/>
</dbReference>
<feature type="domain" description="Peptidase M61 catalytic" evidence="2">
    <location>
        <begin position="289"/>
        <end position="405"/>
    </location>
</feature>
<dbReference type="InterPro" id="IPR036034">
    <property type="entry name" value="PDZ_sf"/>
</dbReference>
<dbReference type="Gene3D" id="1.10.390.10">
    <property type="entry name" value="Neutral Protease Domain 2"/>
    <property type="match status" value="1"/>
</dbReference>
<comment type="caution">
    <text evidence="4">The sequence shown here is derived from an EMBL/GenBank/DDBJ whole genome shotgun (WGS) entry which is preliminary data.</text>
</comment>
<dbReference type="InterPro" id="IPR024191">
    <property type="entry name" value="Peptidase_M61"/>
</dbReference>
<dbReference type="PIRSF" id="PIRSF016493">
    <property type="entry name" value="Glycyl_aminpptds"/>
    <property type="match status" value="1"/>
</dbReference>
<evidence type="ECO:0000313" key="4">
    <source>
        <dbReference type="EMBL" id="RLJ77191.1"/>
    </source>
</evidence>
<accession>A0A497Y2U5</accession>
<dbReference type="Gene3D" id="2.60.40.3650">
    <property type="match status" value="1"/>
</dbReference>
<dbReference type="AlphaFoldDB" id="A0A497Y2U5"/>
<evidence type="ECO:0000256" key="1">
    <source>
        <dbReference type="SAM" id="SignalP"/>
    </source>
</evidence>
<dbReference type="GO" id="GO:0006508">
    <property type="term" value="P:proteolysis"/>
    <property type="evidence" value="ECO:0007669"/>
    <property type="project" value="UniProtKB-KW"/>
</dbReference>
<dbReference type="Gene3D" id="2.30.42.10">
    <property type="match status" value="1"/>
</dbReference>
<dbReference type="Proteomes" id="UP000273898">
    <property type="component" value="Unassembled WGS sequence"/>
</dbReference>
<feature type="chain" id="PRO_5019811511" evidence="1">
    <location>
        <begin position="30"/>
        <end position="616"/>
    </location>
</feature>
<keyword evidence="4" id="KW-0645">Protease</keyword>
<dbReference type="GO" id="GO:0008237">
    <property type="term" value="F:metallopeptidase activity"/>
    <property type="evidence" value="ECO:0007669"/>
    <property type="project" value="UniProtKB-KW"/>
</dbReference>
<dbReference type="EMBL" id="RCCK01000011">
    <property type="protein sequence ID" value="RLJ77191.1"/>
    <property type="molecule type" value="Genomic_DNA"/>
</dbReference>
<evidence type="ECO:0000313" key="5">
    <source>
        <dbReference type="Proteomes" id="UP000273898"/>
    </source>
</evidence>
<reference evidence="4 5" key="1">
    <citation type="submission" date="2018-10" db="EMBL/GenBank/DDBJ databases">
        <title>Genomic Encyclopedia of Archaeal and Bacterial Type Strains, Phase II (KMG-II): from individual species to whole genera.</title>
        <authorList>
            <person name="Goeker M."/>
        </authorList>
    </citation>
    <scope>NUCLEOTIDE SEQUENCE [LARGE SCALE GENOMIC DNA]</scope>
    <source>
        <strain evidence="4 5">DSM 19624</strain>
    </source>
</reference>
<sequence>MQQNTVNMFNKKSILSLVLLLTCIMAAKAQVKIGFEVSFKEPQAHYAEVQMNISGLIKDYVDVKMPVWTPGSYLVREFEKSVEEFKATAAGKAVKVEKVRKNTWRIFSAKAAKIQINYRVYAFEISVRTPFIDESHAFLSPTGIFMHPDGMIKSPSTVKIIPFNTWSKVSTGLTPVAGEQFTYKATDFDILYDSPIEVGNQDVFEFTAAGVRHEVAMYGGGNYDKEKLKVDMAKIVEKETAVYGENPNKYYLFIVHNFLKGGGGLEHLNSTTLGATRNAYNTAEGYKGFLSLVAHEYHHLWNVKRLRPVALGPFDYDNENYTTNLWVAEGFTSYYENKYMHRAGFTDLDEFLKDLAGGVGTVLNTPGAKYQSAASSSYDAWIIGYRPNENSKNNSISYYNKGEVIGILMDLEIINATKGAKSLDDVMKAMYLQCKTLKRGYTDAEFKAMVEKIAGISFANFWAKYVNGVDDVEYVKYFGYAGVEVSTENATPGKPVTGAAGQLTNDGLMITSTTRNSAAWISGLNVNDVVLSLDDTSLGDALATVRLKSPMISLDAIPLVGKKNIGDILKVKVRRDGLEKEISLTLKENPSVRLKATVNENATPAQKAVLKKWTGI</sequence>
<dbReference type="SUPFAM" id="SSF50156">
    <property type="entry name" value="PDZ domain-like"/>
    <property type="match status" value="1"/>
</dbReference>
<evidence type="ECO:0000259" key="3">
    <source>
        <dbReference type="Pfam" id="PF17899"/>
    </source>
</evidence>
<name>A0A497Y2U5_9SPHI</name>
<dbReference type="InterPro" id="IPR007963">
    <property type="entry name" value="Peptidase_M61_catalytic"/>
</dbReference>
<dbReference type="InterPro" id="IPR040756">
    <property type="entry name" value="Peptidase_M61_N"/>
</dbReference>
<dbReference type="Pfam" id="PF05299">
    <property type="entry name" value="Peptidase_M61"/>
    <property type="match status" value="1"/>
</dbReference>
<keyword evidence="1" id="KW-0732">Signal</keyword>
<proteinExistence type="predicted"/>